<dbReference type="GO" id="GO:0043565">
    <property type="term" value="F:sequence-specific DNA binding"/>
    <property type="evidence" value="ECO:0007669"/>
    <property type="project" value="InterPro"/>
</dbReference>
<gene>
    <name evidence="5" type="ORF">EV147_1084</name>
</gene>
<evidence type="ECO:0000313" key="5">
    <source>
        <dbReference type="EMBL" id="RZT42068.1"/>
    </source>
</evidence>
<dbReference type="PANTHER" id="PTHR46796:SF7">
    <property type="entry name" value="ARAC FAMILY TRANSCRIPTIONAL REGULATOR"/>
    <property type="match status" value="1"/>
</dbReference>
<evidence type="ECO:0000256" key="2">
    <source>
        <dbReference type="ARBA" id="ARBA00023125"/>
    </source>
</evidence>
<feature type="domain" description="HTH araC/xylS-type" evidence="4">
    <location>
        <begin position="198"/>
        <end position="295"/>
    </location>
</feature>
<dbReference type="Pfam" id="PF12852">
    <property type="entry name" value="Cupin_6"/>
    <property type="match status" value="1"/>
</dbReference>
<keyword evidence="6" id="KW-1185">Reference proteome</keyword>
<dbReference type="AlphaFoldDB" id="A0A4Q7S8H9"/>
<dbReference type="GO" id="GO:0003700">
    <property type="term" value="F:DNA-binding transcription factor activity"/>
    <property type="evidence" value="ECO:0007669"/>
    <property type="project" value="InterPro"/>
</dbReference>
<dbReference type="InterPro" id="IPR009057">
    <property type="entry name" value="Homeodomain-like_sf"/>
</dbReference>
<evidence type="ECO:0000256" key="1">
    <source>
        <dbReference type="ARBA" id="ARBA00023015"/>
    </source>
</evidence>
<keyword evidence="3" id="KW-0804">Transcription</keyword>
<dbReference type="SUPFAM" id="SSF51182">
    <property type="entry name" value="RmlC-like cupins"/>
    <property type="match status" value="1"/>
</dbReference>
<evidence type="ECO:0000259" key="4">
    <source>
        <dbReference type="PROSITE" id="PS01124"/>
    </source>
</evidence>
<evidence type="ECO:0000256" key="3">
    <source>
        <dbReference type="ARBA" id="ARBA00023163"/>
    </source>
</evidence>
<evidence type="ECO:0000313" key="6">
    <source>
        <dbReference type="Proteomes" id="UP000291078"/>
    </source>
</evidence>
<keyword evidence="2" id="KW-0238">DNA-binding</keyword>
<organism evidence="5 6">
    <name type="scientific">Cupriavidus agavae</name>
    <dbReference type="NCBI Taxonomy" id="1001822"/>
    <lineage>
        <taxon>Bacteria</taxon>
        <taxon>Pseudomonadati</taxon>
        <taxon>Pseudomonadota</taxon>
        <taxon>Betaproteobacteria</taxon>
        <taxon>Burkholderiales</taxon>
        <taxon>Burkholderiaceae</taxon>
        <taxon>Cupriavidus</taxon>
    </lineage>
</organism>
<dbReference type="InterPro" id="IPR011051">
    <property type="entry name" value="RmlC_Cupin_sf"/>
</dbReference>
<dbReference type="SMART" id="SM00342">
    <property type="entry name" value="HTH_ARAC"/>
    <property type="match status" value="1"/>
</dbReference>
<dbReference type="Pfam" id="PF12833">
    <property type="entry name" value="HTH_18"/>
    <property type="match status" value="1"/>
</dbReference>
<dbReference type="PRINTS" id="PR00032">
    <property type="entry name" value="HTHARAC"/>
</dbReference>
<proteinExistence type="predicted"/>
<dbReference type="Proteomes" id="UP000291078">
    <property type="component" value="Unassembled WGS sequence"/>
</dbReference>
<accession>A0A4Q7S8H9</accession>
<dbReference type="InterPro" id="IPR050204">
    <property type="entry name" value="AraC_XylS_family_regulators"/>
</dbReference>
<reference evidence="5 6" key="1">
    <citation type="journal article" date="2015" name="Stand. Genomic Sci.">
        <title>Genomic Encyclopedia of Bacterial and Archaeal Type Strains, Phase III: the genomes of soil and plant-associated and newly described type strains.</title>
        <authorList>
            <person name="Whitman W.B."/>
            <person name="Woyke T."/>
            <person name="Klenk H.P."/>
            <person name="Zhou Y."/>
            <person name="Lilburn T.G."/>
            <person name="Beck B.J."/>
            <person name="De Vos P."/>
            <person name="Vandamme P."/>
            <person name="Eisen J.A."/>
            <person name="Garrity G."/>
            <person name="Hugenholtz P."/>
            <person name="Kyrpides N.C."/>
        </authorList>
    </citation>
    <scope>NUCLEOTIDE SEQUENCE [LARGE SCALE GENOMIC DNA]</scope>
    <source>
        <strain evidence="5 6">ASC-9842</strain>
    </source>
</reference>
<dbReference type="PANTHER" id="PTHR46796">
    <property type="entry name" value="HTH-TYPE TRANSCRIPTIONAL ACTIVATOR RHAS-RELATED"/>
    <property type="match status" value="1"/>
</dbReference>
<dbReference type="InterPro" id="IPR020449">
    <property type="entry name" value="Tscrpt_reg_AraC-type_HTH"/>
</dbReference>
<dbReference type="SUPFAM" id="SSF46689">
    <property type="entry name" value="Homeodomain-like"/>
    <property type="match status" value="1"/>
</dbReference>
<dbReference type="PROSITE" id="PS01124">
    <property type="entry name" value="HTH_ARAC_FAMILY_2"/>
    <property type="match status" value="1"/>
</dbReference>
<dbReference type="Gene3D" id="1.10.10.60">
    <property type="entry name" value="Homeodomain-like"/>
    <property type="match status" value="1"/>
</dbReference>
<protein>
    <submittedName>
        <fullName evidence="5">AraC family transcriptional activator of mtrCDE</fullName>
    </submittedName>
</protein>
<dbReference type="EMBL" id="SGXM01000001">
    <property type="protein sequence ID" value="RZT42068.1"/>
    <property type="molecule type" value="Genomic_DNA"/>
</dbReference>
<keyword evidence="1" id="KW-0805">Transcription regulation</keyword>
<comment type="caution">
    <text evidence="5">The sequence shown here is derived from an EMBL/GenBank/DDBJ whole genome shotgun (WGS) entry which is preliminary data.</text>
</comment>
<dbReference type="InterPro" id="IPR032783">
    <property type="entry name" value="AraC_lig"/>
</dbReference>
<dbReference type="RefSeq" id="WP_235844606.1">
    <property type="nucleotide sequence ID" value="NZ_SGXM01000001.1"/>
</dbReference>
<name>A0A4Q7S8H9_9BURK</name>
<dbReference type="InterPro" id="IPR018060">
    <property type="entry name" value="HTH_AraC"/>
</dbReference>
<sequence>MIDSLGELIRMLAPRGTVDLHCRVAGAWSSFHEAAPPGHVPYHVILDGQADVLAGRRKLHVTAGDVLMFPHGMAHTVSGRHAGTRRAPSARFNGVVTEVVVPGNAEPLDILCGTFVVGSTAGVLMGSLPEIVRVPTSGGWLAGLIGMMHAEAETPGPGSMAIVEDLSRALFTVVLRTLLADGTFSQGALALLADAGTARAFDAILADPVRPWTASSLAAACNVSRATLIRRFAQAGLTPRSLLVQLRMDRAGQLLRESGMSVAVVGAECGYASPSAFTRLFTRHYGIGPAAYRRRELGGGEVSGD</sequence>